<name>A0ABV8DTC8_9NOCA</name>
<accession>A0ABV8DTC8</accession>
<protein>
    <submittedName>
        <fullName evidence="1">DUF4254 domain-containing protein</fullName>
    </submittedName>
</protein>
<keyword evidence="2" id="KW-1185">Reference proteome</keyword>
<dbReference type="RefSeq" id="WP_378613016.1">
    <property type="nucleotide sequence ID" value="NZ_JBHSAX010000014.1"/>
</dbReference>
<organism evidence="1 2">
    <name type="scientific">Nocardia jiangsuensis</name>
    <dbReference type="NCBI Taxonomy" id="1691563"/>
    <lineage>
        <taxon>Bacteria</taxon>
        <taxon>Bacillati</taxon>
        <taxon>Actinomycetota</taxon>
        <taxon>Actinomycetes</taxon>
        <taxon>Mycobacteriales</taxon>
        <taxon>Nocardiaceae</taxon>
        <taxon>Nocardia</taxon>
    </lineage>
</organism>
<dbReference type="Proteomes" id="UP001595696">
    <property type="component" value="Unassembled WGS sequence"/>
</dbReference>
<evidence type="ECO:0000313" key="1">
    <source>
        <dbReference type="EMBL" id="MFC3963278.1"/>
    </source>
</evidence>
<sequence>MKHAVLPAKDALLLACRVEPRDDHPLLRGIHLLAGLHERRLREEVDATRFHAGRHTIALAIDHWVAVELPVPRGGARMHTETLGSVLDRLAEHCALAHAALSSAPKGQVHEAWELLAELALGYQDLAVDLTTGSRRLPDSFMTDLGHAVRRRRGIDSQRVVSMDHHRGTSIISLSA</sequence>
<dbReference type="InterPro" id="IPR025350">
    <property type="entry name" value="DUF4254"/>
</dbReference>
<dbReference type="Pfam" id="PF14063">
    <property type="entry name" value="DUF4254"/>
    <property type="match status" value="1"/>
</dbReference>
<evidence type="ECO:0000313" key="2">
    <source>
        <dbReference type="Proteomes" id="UP001595696"/>
    </source>
</evidence>
<gene>
    <name evidence="1" type="ORF">ACFO0B_14900</name>
</gene>
<dbReference type="EMBL" id="JBHSAX010000014">
    <property type="protein sequence ID" value="MFC3963278.1"/>
    <property type="molecule type" value="Genomic_DNA"/>
</dbReference>
<proteinExistence type="predicted"/>
<comment type="caution">
    <text evidence="1">The sequence shown here is derived from an EMBL/GenBank/DDBJ whole genome shotgun (WGS) entry which is preliminary data.</text>
</comment>
<reference evidence="2" key="1">
    <citation type="journal article" date="2019" name="Int. J. Syst. Evol. Microbiol.">
        <title>The Global Catalogue of Microorganisms (GCM) 10K type strain sequencing project: providing services to taxonomists for standard genome sequencing and annotation.</title>
        <authorList>
            <consortium name="The Broad Institute Genomics Platform"/>
            <consortium name="The Broad Institute Genome Sequencing Center for Infectious Disease"/>
            <person name="Wu L."/>
            <person name="Ma J."/>
        </authorList>
    </citation>
    <scope>NUCLEOTIDE SEQUENCE [LARGE SCALE GENOMIC DNA]</scope>
    <source>
        <strain evidence="2">CGMCC 4.7330</strain>
    </source>
</reference>